<keyword evidence="15" id="KW-1185">Reference proteome</keyword>
<dbReference type="InterPro" id="IPR027417">
    <property type="entry name" value="P-loop_NTPase"/>
</dbReference>
<dbReference type="GeneTree" id="ENSGT00940000155921"/>
<dbReference type="Gene3D" id="3.40.850.10">
    <property type="entry name" value="Kinesin motor domain"/>
    <property type="match status" value="1"/>
</dbReference>
<dbReference type="SMART" id="SM00129">
    <property type="entry name" value="KISc"/>
    <property type="match status" value="1"/>
</dbReference>
<dbReference type="InterPro" id="IPR019821">
    <property type="entry name" value="Kinesin_motor_CS"/>
</dbReference>
<gene>
    <name evidence="14" type="primary">kif11</name>
</gene>
<keyword evidence="6 9" id="KW-0505">Motor protein</keyword>
<feature type="coiled-coil region" evidence="11">
    <location>
        <begin position="353"/>
        <end position="380"/>
    </location>
</feature>
<feature type="binding site" evidence="9">
    <location>
        <begin position="90"/>
        <end position="97"/>
    </location>
    <ligand>
        <name>ATP</name>
        <dbReference type="ChEBI" id="CHEBI:30616"/>
    </ligand>
</feature>
<keyword evidence="7" id="KW-0206">Cytoskeleton</keyword>
<feature type="region of interest" description="Disordered" evidence="12">
    <location>
        <begin position="631"/>
        <end position="669"/>
    </location>
</feature>
<dbReference type="PRINTS" id="PR00380">
    <property type="entry name" value="KINESINHEAVY"/>
</dbReference>
<dbReference type="GO" id="GO:0000922">
    <property type="term" value="C:spindle pole"/>
    <property type="evidence" value="ECO:0007669"/>
    <property type="project" value="UniProtKB-SubCell"/>
</dbReference>
<dbReference type="InterPro" id="IPR047149">
    <property type="entry name" value="KIF11-like"/>
</dbReference>
<evidence type="ECO:0000259" key="13">
    <source>
        <dbReference type="PROSITE" id="PS50067"/>
    </source>
</evidence>
<dbReference type="GO" id="GO:0005876">
    <property type="term" value="C:spindle microtubule"/>
    <property type="evidence" value="ECO:0007669"/>
    <property type="project" value="TreeGrafter"/>
</dbReference>
<comment type="subcellular location">
    <subcellularLocation>
        <location evidence="1">Cytoplasm</location>
        <location evidence="1">Cytoskeleton</location>
    </subcellularLocation>
</comment>
<protein>
    <recommendedName>
        <fullName evidence="10">Kinesin-like protein</fullName>
    </recommendedName>
</protein>
<keyword evidence="11" id="KW-0175">Coiled coil</keyword>
<keyword evidence="4 9" id="KW-0547">Nucleotide-binding</keyword>
<evidence type="ECO:0000256" key="8">
    <source>
        <dbReference type="ARBA" id="ARBA00034704"/>
    </source>
</evidence>
<dbReference type="GO" id="GO:0051301">
    <property type="term" value="P:cell division"/>
    <property type="evidence" value="ECO:0007669"/>
    <property type="project" value="UniProtKB-KW"/>
</dbReference>
<sequence>AGPTCVPAGRRRPFNAAERKSSPCVVDCEPNRKEVTLKTGGHNDKATRKTYTFDMVFGQSAKQIDVYRGVVCPILDEVIMGYNCTVFAYGQTGTGKTFTMEGERSEGEQFTWEEDPQAGIIPRTLHQIFEKLSENNTEFSVKVSLLEIYNEELFDLLSTSDDITERLQLFDDPRNKRGVVVKGLEEVVVHNKDEVYQILKRGSAKRKTASTLMNAYSSRSHSVFSVTIHMKEVNLDGEELVKIGKLNLVDLAGSENIGRSGAVDKRAREAGNINQSLLTLGRVINALVEKRPHIPYRESKLTRILQDSLGGRTKTSIIATVSPSSSNLEETMSTLEYASRAKNIMNKPEVNQKLTKRTLIKEYTEEIERLKKDLAATREKNGVYLSSESYDVCLCPWERWCLTPVSLQMTELFEDQRDRLDQFTVDLEQKEQRADLVLTAVVSRLEKTTEELEQERFVCSALTSTQENLYNTADQLLSTAQESTHHVSGLHDKLDRKTQVEQHNSGVQQSFSQRMDGVFSSMQSTIALQSSKQQSMFSSYSQAVGELLCLPPPCLPPLSMFASSTLNCLNQGFPPPPPPTGLLERDSAWTSRAAERVGSQAQEELALQGQTSAAGVDDHCSKVLQESGQLEQHRQQANEMARETQGRVSKDRAGLEEQREELQNHMDTGSQLVHNFLQEELRQDVPTGWRN</sequence>
<feature type="domain" description="Kinesin motor" evidence="13">
    <location>
        <begin position="4"/>
        <end position="344"/>
    </location>
</feature>
<evidence type="ECO:0000256" key="7">
    <source>
        <dbReference type="ARBA" id="ARBA00023212"/>
    </source>
</evidence>
<evidence type="ECO:0000256" key="10">
    <source>
        <dbReference type="RuleBase" id="RU000394"/>
    </source>
</evidence>
<dbReference type="Pfam" id="PF00225">
    <property type="entry name" value="Kinesin"/>
    <property type="match status" value="1"/>
</dbReference>
<dbReference type="InterPro" id="IPR036961">
    <property type="entry name" value="Kinesin_motor_dom_sf"/>
</dbReference>
<reference evidence="14" key="1">
    <citation type="submission" date="2025-08" db="UniProtKB">
        <authorList>
            <consortium name="Ensembl"/>
        </authorList>
    </citation>
    <scope>IDENTIFICATION</scope>
</reference>
<evidence type="ECO:0000256" key="4">
    <source>
        <dbReference type="ARBA" id="ARBA00022741"/>
    </source>
</evidence>
<keyword evidence="3 10" id="KW-0493">Microtubule</keyword>
<dbReference type="GO" id="GO:0008017">
    <property type="term" value="F:microtubule binding"/>
    <property type="evidence" value="ECO:0007669"/>
    <property type="project" value="InterPro"/>
</dbReference>
<dbReference type="GO" id="GO:0051231">
    <property type="term" value="P:spindle elongation"/>
    <property type="evidence" value="ECO:0007669"/>
    <property type="project" value="TreeGrafter"/>
</dbReference>
<comment type="similarity">
    <text evidence="8">Belongs to the TRAFAC class myosin-kinesin ATPase superfamily. Kinesin family. KIN-5/BimC subfamily.</text>
</comment>
<dbReference type="GO" id="GO:0007018">
    <property type="term" value="P:microtubule-based movement"/>
    <property type="evidence" value="ECO:0007669"/>
    <property type="project" value="InterPro"/>
</dbReference>
<dbReference type="GO" id="GO:0072686">
    <property type="term" value="C:mitotic spindle"/>
    <property type="evidence" value="ECO:0007669"/>
    <property type="project" value="TreeGrafter"/>
</dbReference>
<dbReference type="InterPro" id="IPR047241">
    <property type="entry name" value="KIF11-like_kin_motor_dom"/>
</dbReference>
<dbReference type="PROSITE" id="PS50067">
    <property type="entry name" value="KINESIN_MOTOR_2"/>
    <property type="match status" value="1"/>
</dbReference>
<evidence type="ECO:0000313" key="15">
    <source>
        <dbReference type="Proteomes" id="UP000694546"/>
    </source>
</evidence>
<dbReference type="AlphaFoldDB" id="A0A8C5AJD1"/>
<dbReference type="PANTHER" id="PTHR47970:SF12">
    <property type="entry name" value="KINESIN FAMILY MEMBER 11"/>
    <property type="match status" value="1"/>
</dbReference>
<accession>A0A8C5AJD1</accession>
<keyword evidence="5 9" id="KW-0067">ATP-binding</keyword>
<evidence type="ECO:0000256" key="5">
    <source>
        <dbReference type="ARBA" id="ARBA00022840"/>
    </source>
</evidence>
<dbReference type="GO" id="GO:0005524">
    <property type="term" value="F:ATP binding"/>
    <property type="evidence" value="ECO:0007669"/>
    <property type="project" value="UniProtKB-UniRule"/>
</dbReference>
<proteinExistence type="inferred from homology"/>
<dbReference type="InterPro" id="IPR001752">
    <property type="entry name" value="Kinesin_motor_dom"/>
</dbReference>
<dbReference type="PROSITE" id="PS00411">
    <property type="entry name" value="KINESIN_MOTOR_1"/>
    <property type="match status" value="1"/>
</dbReference>
<feature type="compositionally biased region" description="Basic and acidic residues" evidence="12">
    <location>
        <begin position="631"/>
        <end position="664"/>
    </location>
</feature>
<evidence type="ECO:0000256" key="9">
    <source>
        <dbReference type="PROSITE-ProRule" id="PRU00283"/>
    </source>
</evidence>
<reference evidence="14" key="2">
    <citation type="submission" date="2025-09" db="UniProtKB">
        <authorList>
            <consortium name="Ensembl"/>
        </authorList>
    </citation>
    <scope>IDENTIFICATION</scope>
</reference>
<keyword evidence="2" id="KW-0963">Cytoplasm</keyword>
<dbReference type="Ensembl" id="ENSGMOT00000047862.1">
    <property type="protein sequence ID" value="ENSGMOP00000032253.1"/>
    <property type="gene ID" value="ENSGMOG00000012761.2"/>
</dbReference>
<dbReference type="GO" id="GO:0005634">
    <property type="term" value="C:nucleus"/>
    <property type="evidence" value="ECO:0007669"/>
    <property type="project" value="TreeGrafter"/>
</dbReference>
<evidence type="ECO:0000256" key="3">
    <source>
        <dbReference type="ARBA" id="ARBA00022701"/>
    </source>
</evidence>
<dbReference type="PANTHER" id="PTHR47970">
    <property type="entry name" value="KINESIN-LIKE PROTEIN KIF11"/>
    <property type="match status" value="1"/>
</dbReference>
<name>A0A8C5AJD1_GADMO</name>
<organism evidence="14 15">
    <name type="scientific">Gadus morhua</name>
    <name type="common">Atlantic cod</name>
    <dbReference type="NCBI Taxonomy" id="8049"/>
    <lineage>
        <taxon>Eukaryota</taxon>
        <taxon>Metazoa</taxon>
        <taxon>Chordata</taxon>
        <taxon>Craniata</taxon>
        <taxon>Vertebrata</taxon>
        <taxon>Euteleostomi</taxon>
        <taxon>Actinopterygii</taxon>
        <taxon>Neopterygii</taxon>
        <taxon>Teleostei</taxon>
        <taxon>Neoteleostei</taxon>
        <taxon>Acanthomorphata</taxon>
        <taxon>Zeiogadaria</taxon>
        <taxon>Gadariae</taxon>
        <taxon>Gadiformes</taxon>
        <taxon>Gadoidei</taxon>
        <taxon>Gadidae</taxon>
        <taxon>Gadus</taxon>
    </lineage>
</organism>
<dbReference type="CDD" id="cd01364">
    <property type="entry name" value="KISc_BimC_Eg5"/>
    <property type="match status" value="1"/>
</dbReference>
<dbReference type="GO" id="GO:0090307">
    <property type="term" value="P:mitotic spindle assembly"/>
    <property type="evidence" value="ECO:0007669"/>
    <property type="project" value="TreeGrafter"/>
</dbReference>
<dbReference type="SUPFAM" id="SSF52540">
    <property type="entry name" value="P-loop containing nucleoside triphosphate hydrolases"/>
    <property type="match status" value="1"/>
</dbReference>
<evidence type="ECO:0000256" key="12">
    <source>
        <dbReference type="SAM" id="MobiDB-lite"/>
    </source>
</evidence>
<evidence type="ECO:0000256" key="2">
    <source>
        <dbReference type="ARBA" id="ARBA00022490"/>
    </source>
</evidence>
<evidence type="ECO:0000313" key="14">
    <source>
        <dbReference type="Ensembl" id="ENSGMOP00000032253.1"/>
    </source>
</evidence>
<evidence type="ECO:0000256" key="6">
    <source>
        <dbReference type="ARBA" id="ARBA00023175"/>
    </source>
</evidence>
<dbReference type="GO" id="GO:0008574">
    <property type="term" value="F:plus-end-directed microtubule motor activity"/>
    <property type="evidence" value="ECO:0007669"/>
    <property type="project" value="TreeGrafter"/>
</dbReference>
<evidence type="ECO:0000256" key="1">
    <source>
        <dbReference type="ARBA" id="ARBA00004245"/>
    </source>
</evidence>
<dbReference type="Proteomes" id="UP000694546">
    <property type="component" value="Chromosome 15"/>
</dbReference>
<evidence type="ECO:0000256" key="11">
    <source>
        <dbReference type="SAM" id="Coils"/>
    </source>
</evidence>